<gene>
    <name evidence="2" type="ORF">J1N35_028821</name>
</gene>
<keyword evidence="3" id="KW-1185">Reference proteome</keyword>
<proteinExistence type="predicted"/>
<evidence type="ECO:0000313" key="3">
    <source>
        <dbReference type="Proteomes" id="UP000828251"/>
    </source>
</evidence>
<evidence type="ECO:0000313" key="2">
    <source>
        <dbReference type="EMBL" id="KAH1063834.1"/>
    </source>
</evidence>
<comment type="caution">
    <text evidence="2">The sequence shown here is derived from an EMBL/GenBank/DDBJ whole genome shotgun (WGS) entry which is preliminary data.</text>
</comment>
<dbReference type="EMBL" id="JAIQCV010000009">
    <property type="protein sequence ID" value="KAH1063834.1"/>
    <property type="molecule type" value="Genomic_DNA"/>
</dbReference>
<feature type="domain" description="Aminotransferase-like plant mobile" evidence="1">
    <location>
        <begin position="2"/>
        <end position="47"/>
    </location>
</feature>
<dbReference type="PANTHER" id="PTHR46033">
    <property type="entry name" value="PROTEIN MAIN-LIKE 2"/>
    <property type="match status" value="1"/>
</dbReference>
<organism evidence="2 3">
    <name type="scientific">Gossypium stocksii</name>
    <dbReference type="NCBI Taxonomy" id="47602"/>
    <lineage>
        <taxon>Eukaryota</taxon>
        <taxon>Viridiplantae</taxon>
        <taxon>Streptophyta</taxon>
        <taxon>Embryophyta</taxon>
        <taxon>Tracheophyta</taxon>
        <taxon>Spermatophyta</taxon>
        <taxon>Magnoliopsida</taxon>
        <taxon>eudicotyledons</taxon>
        <taxon>Gunneridae</taxon>
        <taxon>Pentapetalae</taxon>
        <taxon>rosids</taxon>
        <taxon>malvids</taxon>
        <taxon>Malvales</taxon>
        <taxon>Malvaceae</taxon>
        <taxon>Malvoideae</taxon>
        <taxon>Gossypium</taxon>
    </lineage>
</organism>
<reference evidence="2 3" key="1">
    <citation type="journal article" date="2021" name="Plant Biotechnol. J.">
        <title>Multi-omics assisted identification of the key and species-specific regulatory components of drought-tolerant mechanisms in Gossypium stocksii.</title>
        <authorList>
            <person name="Yu D."/>
            <person name="Ke L."/>
            <person name="Zhang D."/>
            <person name="Wu Y."/>
            <person name="Sun Y."/>
            <person name="Mei J."/>
            <person name="Sun J."/>
            <person name="Sun Y."/>
        </authorList>
    </citation>
    <scope>NUCLEOTIDE SEQUENCE [LARGE SCALE GENOMIC DNA]</scope>
    <source>
        <strain evidence="3">cv. E1</strain>
        <tissue evidence="2">Leaf</tissue>
    </source>
</reference>
<dbReference type="AlphaFoldDB" id="A0A9D3ZSD1"/>
<dbReference type="PANTHER" id="PTHR46033:SF8">
    <property type="entry name" value="PROTEIN MAINTENANCE OF MERISTEMS-LIKE"/>
    <property type="match status" value="1"/>
</dbReference>
<dbReference type="InterPro" id="IPR044824">
    <property type="entry name" value="MAIN-like"/>
</dbReference>
<sequence length="103" mass="11641">YDLIFTLVERWHPETHTFHLPYGECTIILEDVVLQLGLPIDGSTIMGVRANFKHLPIITIEWGVMCAAQATNPGTGRSYTVLIYHLMIKTHTGEGIVEWYNGD</sequence>
<dbReference type="InterPro" id="IPR019557">
    <property type="entry name" value="AminoTfrase-like_pln_mobile"/>
</dbReference>
<evidence type="ECO:0000259" key="1">
    <source>
        <dbReference type="Pfam" id="PF10536"/>
    </source>
</evidence>
<dbReference type="GO" id="GO:0010073">
    <property type="term" value="P:meristem maintenance"/>
    <property type="evidence" value="ECO:0007669"/>
    <property type="project" value="InterPro"/>
</dbReference>
<dbReference type="OrthoDB" id="1937804at2759"/>
<name>A0A9D3ZSD1_9ROSI</name>
<feature type="non-terminal residue" evidence="2">
    <location>
        <position position="1"/>
    </location>
</feature>
<dbReference type="Pfam" id="PF10536">
    <property type="entry name" value="PMD"/>
    <property type="match status" value="1"/>
</dbReference>
<dbReference type="Proteomes" id="UP000828251">
    <property type="component" value="Unassembled WGS sequence"/>
</dbReference>
<protein>
    <recommendedName>
        <fullName evidence="1">Aminotransferase-like plant mobile domain-containing protein</fullName>
    </recommendedName>
</protein>
<accession>A0A9D3ZSD1</accession>